<dbReference type="SUPFAM" id="SSF51182">
    <property type="entry name" value="RmlC-like cupins"/>
    <property type="match status" value="1"/>
</dbReference>
<dbReference type="InterPro" id="IPR011051">
    <property type="entry name" value="RmlC_Cupin_sf"/>
</dbReference>
<comment type="caution">
    <text evidence="5">The sequence shown here is derived from an EMBL/GenBank/DDBJ whole genome shotgun (WGS) entry which is preliminary data.</text>
</comment>
<dbReference type="PANTHER" id="PTHR43212">
    <property type="entry name" value="QUERCETIN 2,3-DIOXYGENASE"/>
    <property type="match status" value="1"/>
</dbReference>
<feature type="domain" description="Quercetin 2,3-dioxygenase C-terminal cupin" evidence="4">
    <location>
        <begin position="148"/>
        <end position="232"/>
    </location>
</feature>
<dbReference type="InterPro" id="IPR014710">
    <property type="entry name" value="RmlC-like_jellyroll"/>
</dbReference>
<dbReference type="InterPro" id="IPR041602">
    <property type="entry name" value="Quercetinase_C"/>
</dbReference>
<proteinExistence type="inferred from homology"/>
<keyword evidence="6" id="KW-1185">Reference proteome</keyword>
<sequence>MNTIKHTSESRGTANFGWLQSRHTFSFGRYYNPERVNFGALRVLNDDIVTAGMGFGAHPHDNMEIVSIPLSGDLEHKDSTGNTEVIRTGDVQIMSAGHGLTHSEYNHSKSNEVNFLQIWVLPKERDIEPRYQQITFSPEGRKNQWQTVVAPDNDQVLWINQDSWFSLADLDARMELAYALKKEGNGVYVFVIEGEVTVNSEELKKRDALGITGAEVINFSATKDARLLLIEVPMIKSPF</sequence>
<feature type="domain" description="Pirin N-terminal" evidence="3">
    <location>
        <begin position="11"/>
        <end position="120"/>
    </location>
</feature>
<dbReference type="CDD" id="cd02910">
    <property type="entry name" value="cupin_Yhhw_N"/>
    <property type="match status" value="1"/>
</dbReference>
<dbReference type="RefSeq" id="WP_395416292.1">
    <property type="nucleotide sequence ID" value="NZ_JBIPKE010000012.1"/>
</dbReference>
<dbReference type="InterPro" id="IPR012093">
    <property type="entry name" value="Pirin"/>
</dbReference>
<evidence type="ECO:0000259" key="4">
    <source>
        <dbReference type="Pfam" id="PF17954"/>
    </source>
</evidence>
<protein>
    <submittedName>
        <fullName evidence="5">Pirin family protein</fullName>
    </submittedName>
</protein>
<dbReference type="Pfam" id="PF17954">
    <property type="entry name" value="Pirin_C_2"/>
    <property type="match status" value="1"/>
</dbReference>
<dbReference type="EMBL" id="JBIPKE010000012">
    <property type="protein sequence ID" value="MFH6982606.1"/>
    <property type="molecule type" value="Genomic_DNA"/>
</dbReference>
<reference evidence="5 6" key="1">
    <citation type="journal article" date="2013" name="Int. J. Syst. Evol. Microbiol.">
        <title>Marinoscillum luteum sp. nov., isolated from marine sediment.</title>
        <authorList>
            <person name="Cha I.T."/>
            <person name="Park S.J."/>
            <person name="Kim S.J."/>
            <person name="Kim J.G."/>
            <person name="Jung M.Y."/>
            <person name="Shin K.S."/>
            <person name="Kwon K.K."/>
            <person name="Yang S.H."/>
            <person name="Seo Y.S."/>
            <person name="Rhee S.K."/>
        </authorList>
    </citation>
    <scope>NUCLEOTIDE SEQUENCE [LARGE SCALE GENOMIC DNA]</scope>
    <source>
        <strain evidence="5 6">KCTC 23939</strain>
    </source>
</reference>
<dbReference type="Proteomes" id="UP001610063">
    <property type="component" value="Unassembled WGS sequence"/>
</dbReference>
<evidence type="ECO:0000256" key="1">
    <source>
        <dbReference type="ARBA" id="ARBA00008416"/>
    </source>
</evidence>
<dbReference type="PANTHER" id="PTHR43212:SF3">
    <property type="entry name" value="QUERCETIN 2,3-DIOXYGENASE"/>
    <property type="match status" value="1"/>
</dbReference>
<dbReference type="PIRSF" id="PIRSF006232">
    <property type="entry name" value="Pirin"/>
    <property type="match status" value="1"/>
</dbReference>
<evidence type="ECO:0000313" key="6">
    <source>
        <dbReference type="Proteomes" id="UP001610063"/>
    </source>
</evidence>
<evidence type="ECO:0000259" key="3">
    <source>
        <dbReference type="Pfam" id="PF02678"/>
    </source>
</evidence>
<evidence type="ECO:0000256" key="2">
    <source>
        <dbReference type="RuleBase" id="RU003457"/>
    </source>
</evidence>
<comment type="similarity">
    <text evidence="1 2">Belongs to the pirin family.</text>
</comment>
<accession>A0ABW7N4U1</accession>
<name>A0ABW7N4U1_9BACT</name>
<organism evidence="5 6">
    <name type="scientific">Marinoscillum luteum</name>
    <dbReference type="NCBI Taxonomy" id="861051"/>
    <lineage>
        <taxon>Bacteria</taxon>
        <taxon>Pseudomonadati</taxon>
        <taxon>Bacteroidota</taxon>
        <taxon>Cytophagia</taxon>
        <taxon>Cytophagales</taxon>
        <taxon>Reichenbachiellaceae</taxon>
        <taxon>Marinoscillum</taxon>
    </lineage>
</organism>
<dbReference type="Gene3D" id="2.60.120.10">
    <property type="entry name" value="Jelly Rolls"/>
    <property type="match status" value="2"/>
</dbReference>
<dbReference type="InterPro" id="IPR003829">
    <property type="entry name" value="Pirin_N_dom"/>
</dbReference>
<gene>
    <name evidence="5" type="ORF">ACHKAR_04105</name>
</gene>
<dbReference type="Pfam" id="PF02678">
    <property type="entry name" value="Pirin"/>
    <property type="match status" value="1"/>
</dbReference>
<evidence type="ECO:0000313" key="5">
    <source>
        <dbReference type="EMBL" id="MFH6982606.1"/>
    </source>
</evidence>